<evidence type="ECO:0000259" key="5">
    <source>
        <dbReference type="Pfam" id="PF05726"/>
    </source>
</evidence>
<dbReference type="OrthoDB" id="198735at2759"/>
<dbReference type="PIRSF" id="PIRSF006232">
    <property type="entry name" value="Pirin"/>
    <property type="match status" value="1"/>
</dbReference>
<feature type="binding site" evidence="2">
    <location>
        <position position="89"/>
    </location>
    <ligand>
        <name>Fe cation</name>
        <dbReference type="ChEBI" id="CHEBI:24875"/>
    </ligand>
</feature>
<dbReference type="InterPro" id="IPR011051">
    <property type="entry name" value="RmlC_Cupin_sf"/>
</dbReference>
<dbReference type="AlphaFoldDB" id="A0A0J0XDC3"/>
<dbReference type="InterPro" id="IPR012093">
    <property type="entry name" value="Pirin"/>
</dbReference>
<evidence type="ECO:0000256" key="3">
    <source>
        <dbReference type="RuleBase" id="RU003457"/>
    </source>
</evidence>
<proteinExistence type="inferred from homology"/>
<keyword evidence="7" id="KW-1185">Reference proteome</keyword>
<organism evidence="6 7">
    <name type="scientific">Cutaneotrichosporon oleaginosum</name>
    <dbReference type="NCBI Taxonomy" id="879819"/>
    <lineage>
        <taxon>Eukaryota</taxon>
        <taxon>Fungi</taxon>
        <taxon>Dikarya</taxon>
        <taxon>Basidiomycota</taxon>
        <taxon>Agaricomycotina</taxon>
        <taxon>Tremellomycetes</taxon>
        <taxon>Trichosporonales</taxon>
        <taxon>Trichosporonaceae</taxon>
        <taxon>Cutaneotrichosporon</taxon>
    </lineage>
</organism>
<sequence length="336" mass="36617">MLHKVCRPNITTHDLKRLLIATLATTASMSATQTTRTPSKIVYARETPEGVGATVRRSIGSMSLRNLSPFLMLDHAAIQEGSGFPDHPHRGQSTVTYVLDGMMQHEDFTGSAGKLLPGDVQWMTAGRGIVHSEMPLFDEDPAKRVPAEALQLWIDLPADKKMIEPSYQEKKAADIDSVQPVPGVDITVISGESHGVTGFVRPVGGCWFMDVKLTQPGASVFQPLPEGWTAFAYVITGKLQVGEEATPVDKHNTVVLSAESGQNGVLLTRPDGTDEDTRLVLIAGEPLPENTTIQHGPFVVNSRQEVIEAIMDYQMGRNGFERAPNWKSQIGSAMRH</sequence>
<comment type="cofactor">
    <cofactor evidence="2">
        <name>Fe cation</name>
        <dbReference type="ChEBI" id="CHEBI:24875"/>
    </cofactor>
    <text evidence="2">Binds 1 Fe cation per subunit.</text>
</comment>
<dbReference type="PANTHER" id="PTHR13903:SF8">
    <property type="entry name" value="PIRIN"/>
    <property type="match status" value="1"/>
</dbReference>
<dbReference type="Pfam" id="PF05726">
    <property type="entry name" value="Pirin_C"/>
    <property type="match status" value="1"/>
</dbReference>
<dbReference type="Gene3D" id="2.60.120.10">
    <property type="entry name" value="Jelly Rolls"/>
    <property type="match status" value="2"/>
</dbReference>
<dbReference type="EMBL" id="KQ087271">
    <property type="protein sequence ID" value="KLT39090.1"/>
    <property type="molecule type" value="Genomic_DNA"/>
</dbReference>
<dbReference type="InterPro" id="IPR008778">
    <property type="entry name" value="Pirin_C_dom"/>
</dbReference>
<evidence type="ECO:0000313" key="7">
    <source>
        <dbReference type="Proteomes" id="UP000053611"/>
    </source>
</evidence>
<dbReference type="STRING" id="879819.A0A0J0XDC3"/>
<feature type="binding site" evidence="2">
    <location>
        <position position="133"/>
    </location>
    <ligand>
        <name>Fe cation</name>
        <dbReference type="ChEBI" id="CHEBI:24875"/>
    </ligand>
</feature>
<reference evidence="6 7" key="1">
    <citation type="submission" date="2015-03" db="EMBL/GenBank/DDBJ databases">
        <title>Genomics and transcriptomics of the oil-accumulating basidiomycete yeast T. oleaginosus allow insights into substrate utilization and the diverse evolutionary trajectories of mating systems in fungi.</title>
        <authorList>
            <consortium name="DOE Joint Genome Institute"/>
            <person name="Kourist R."/>
            <person name="Kracht O."/>
            <person name="Bracharz F."/>
            <person name="Lipzen A."/>
            <person name="Nolan M."/>
            <person name="Ohm R."/>
            <person name="Grigoriev I."/>
            <person name="Sun S."/>
            <person name="Heitman J."/>
            <person name="Bruck T."/>
            <person name="Nowrousian M."/>
        </authorList>
    </citation>
    <scope>NUCLEOTIDE SEQUENCE [LARGE SCALE GENOMIC DNA]</scope>
    <source>
        <strain evidence="6 7">IBC0246</strain>
    </source>
</reference>
<dbReference type="GO" id="GO:0046872">
    <property type="term" value="F:metal ion binding"/>
    <property type="evidence" value="ECO:0007669"/>
    <property type="project" value="UniProtKB-KW"/>
</dbReference>
<feature type="binding site" evidence="2">
    <location>
        <position position="87"/>
    </location>
    <ligand>
        <name>Fe cation</name>
        <dbReference type="ChEBI" id="CHEBI:24875"/>
    </ligand>
</feature>
<evidence type="ECO:0000256" key="2">
    <source>
        <dbReference type="PIRSR" id="PIRSR006232-1"/>
    </source>
</evidence>
<comment type="similarity">
    <text evidence="1 3">Belongs to the pirin family.</text>
</comment>
<dbReference type="GeneID" id="28985031"/>
<evidence type="ECO:0000313" key="6">
    <source>
        <dbReference type="EMBL" id="KLT39090.1"/>
    </source>
</evidence>
<dbReference type="InterPro" id="IPR003829">
    <property type="entry name" value="Pirin_N_dom"/>
</dbReference>
<name>A0A0J0XDC3_9TREE</name>
<dbReference type="SUPFAM" id="SSF51182">
    <property type="entry name" value="RmlC-like cupins"/>
    <property type="match status" value="1"/>
</dbReference>
<dbReference type="CDD" id="cd02909">
    <property type="entry name" value="cupin_pirin_N"/>
    <property type="match status" value="1"/>
</dbReference>
<dbReference type="Proteomes" id="UP000053611">
    <property type="component" value="Unassembled WGS sequence"/>
</dbReference>
<dbReference type="PANTHER" id="PTHR13903">
    <property type="entry name" value="PIRIN-RELATED"/>
    <property type="match status" value="1"/>
</dbReference>
<accession>A0A0J0XDC3</accession>
<dbReference type="CDD" id="cd02247">
    <property type="entry name" value="cupin_pirin_C"/>
    <property type="match status" value="1"/>
</dbReference>
<feature type="binding site" evidence="2">
    <location>
        <position position="131"/>
    </location>
    <ligand>
        <name>Fe cation</name>
        <dbReference type="ChEBI" id="CHEBI:24875"/>
    </ligand>
</feature>
<feature type="domain" description="Pirin N-terminal" evidence="4">
    <location>
        <begin position="54"/>
        <end position="154"/>
    </location>
</feature>
<protein>
    <recommendedName>
        <fullName evidence="8">Pirin</fullName>
    </recommendedName>
</protein>
<dbReference type="Pfam" id="PF02678">
    <property type="entry name" value="Pirin"/>
    <property type="match status" value="1"/>
</dbReference>
<keyword evidence="2" id="KW-0479">Metal-binding</keyword>
<evidence type="ECO:0008006" key="8">
    <source>
        <dbReference type="Google" id="ProtNLM"/>
    </source>
</evidence>
<gene>
    <name evidence="6" type="ORF">CC85DRAFT_288914</name>
</gene>
<feature type="domain" description="Pirin C-terminal" evidence="5">
    <location>
        <begin position="210"/>
        <end position="319"/>
    </location>
</feature>
<dbReference type="InterPro" id="IPR014710">
    <property type="entry name" value="RmlC-like_jellyroll"/>
</dbReference>
<evidence type="ECO:0000256" key="1">
    <source>
        <dbReference type="ARBA" id="ARBA00008416"/>
    </source>
</evidence>
<keyword evidence="2" id="KW-0408">Iron</keyword>
<evidence type="ECO:0000259" key="4">
    <source>
        <dbReference type="Pfam" id="PF02678"/>
    </source>
</evidence>